<dbReference type="AlphaFoldDB" id="A0A4Q4SZ82"/>
<evidence type="ECO:0008006" key="4">
    <source>
        <dbReference type="Google" id="ProtNLM"/>
    </source>
</evidence>
<gene>
    <name evidence="2" type="ORF">DL764_008626</name>
</gene>
<reference evidence="2 3" key="1">
    <citation type="submission" date="2018-06" db="EMBL/GenBank/DDBJ databases">
        <title>Complete Genomes of Monosporascus.</title>
        <authorList>
            <person name="Robinson A.J."/>
            <person name="Natvig D.O."/>
        </authorList>
    </citation>
    <scope>NUCLEOTIDE SEQUENCE [LARGE SCALE GENOMIC DNA]</scope>
    <source>
        <strain evidence="2 3">CBS 110550</strain>
    </source>
</reference>
<sequence>MRSVTYSLALGLLAGVATSKTFKYAIPAGTKATEGCTLPGEFEISDLTVFTDNVDNTKNMASFHFTDVDTGIDTFCQRNSTSKSASPGTAQRWPCDNPNVEFIYQTSGIPGLTLIEKACPEK</sequence>
<keyword evidence="3" id="KW-1185">Reference proteome</keyword>
<dbReference type="EMBL" id="QJNU01000703">
    <property type="protein sequence ID" value="RYO89048.1"/>
    <property type="molecule type" value="Genomic_DNA"/>
</dbReference>
<feature type="chain" id="PRO_5020915166" description="AA1-like domain-containing protein" evidence="1">
    <location>
        <begin position="20"/>
        <end position="122"/>
    </location>
</feature>
<comment type="caution">
    <text evidence="2">The sequence shown here is derived from an EMBL/GenBank/DDBJ whole genome shotgun (WGS) entry which is preliminary data.</text>
</comment>
<dbReference type="Proteomes" id="UP000293360">
    <property type="component" value="Unassembled WGS sequence"/>
</dbReference>
<accession>A0A4Q4SZ82</accession>
<organism evidence="2 3">
    <name type="scientific">Monosporascus ibericus</name>
    <dbReference type="NCBI Taxonomy" id="155417"/>
    <lineage>
        <taxon>Eukaryota</taxon>
        <taxon>Fungi</taxon>
        <taxon>Dikarya</taxon>
        <taxon>Ascomycota</taxon>
        <taxon>Pezizomycotina</taxon>
        <taxon>Sordariomycetes</taxon>
        <taxon>Xylariomycetidae</taxon>
        <taxon>Xylariales</taxon>
        <taxon>Xylariales incertae sedis</taxon>
        <taxon>Monosporascus</taxon>
    </lineage>
</organism>
<feature type="signal peptide" evidence="1">
    <location>
        <begin position="1"/>
        <end position="19"/>
    </location>
</feature>
<dbReference type="STRING" id="155417.A0A4Q4SZ82"/>
<evidence type="ECO:0000313" key="3">
    <source>
        <dbReference type="Proteomes" id="UP000293360"/>
    </source>
</evidence>
<keyword evidence="1" id="KW-0732">Signal</keyword>
<evidence type="ECO:0000313" key="2">
    <source>
        <dbReference type="EMBL" id="RYO89048.1"/>
    </source>
</evidence>
<dbReference type="OrthoDB" id="438440at2759"/>
<proteinExistence type="predicted"/>
<protein>
    <recommendedName>
        <fullName evidence="4">AA1-like domain-containing protein</fullName>
    </recommendedName>
</protein>
<evidence type="ECO:0000256" key="1">
    <source>
        <dbReference type="SAM" id="SignalP"/>
    </source>
</evidence>
<name>A0A4Q4SZ82_9PEZI</name>